<dbReference type="EMBL" id="BOQL01000044">
    <property type="protein sequence ID" value="GIM73473.1"/>
    <property type="molecule type" value="Genomic_DNA"/>
</dbReference>
<reference evidence="2" key="1">
    <citation type="submission" date="2021-03" db="EMBL/GenBank/DDBJ databases">
        <title>Whole genome shotgun sequence of Actinoplanes auranticolor NBRC 12245.</title>
        <authorList>
            <person name="Komaki H."/>
            <person name="Tamura T."/>
        </authorList>
    </citation>
    <scope>NUCLEOTIDE SEQUENCE</scope>
    <source>
        <strain evidence="2">NBRC 12245</strain>
    </source>
</reference>
<dbReference type="Gene3D" id="1.20.120.450">
    <property type="entry name" value="dinb family like domain"/>
    <property type="match status" value="1"/>
</dbReference>
<dbReference type="InterPro" id="IPR017517">
    <property type="entry name" value="Maleyloyr_isom"/>
</dbReference>
<dbReference type="Pfam" id="PF11716">
    <property type="entry name" value="MDMPI_N"/>
    <property type="match status" value="1"/>
</dbReference>
<dbReference type="RefSeq" id="WP_212991544.1">
    <property type="nucleotide sequence ID" value="NZ_BAABEA010000054.1"/>
</dbReference>
<proteinExistence type="predicted"/>
<comment type="caution">
    <text evidence="2">The sequence shown here is derived from an EMBL/GenBank/DDBJ whole genome shotgun (WGS) entry which is preliminary data.</text>
</comment>
<dbReference type="SUPFAM" id="SSF109854">
    <property type="entry name" value="DinB/YfiT-like putative metalloenzymes"/>
    <property type="match status" value="1"/>
</dbReference>
<evidence type="ECO:0000313" key="3">
    <source>
        <dbReference type="Proteomes" id="UP000681340"/>
    </source>
</evidence>
<keyword evidence="3" id="KW-1185">Reference proteome</keyword>
<dbReference type="InterPro" id="IPR024344">
    <property type="entry name" value="MDMPI_metal-binding"/>
</dbReference>
<dbReference type="Proteomes" id="UP000681340">
    <property type="component" value="Unassembled WGS sequence"/>
</dbReference>
<dbReference type="AlphaFoldDB" id="A0A919SMM7"/>
<name>A0A919SMM7_9ACTN</name>
<feature type="domain" description="Mycothiol-dependent maleylpyruvate isomerase metal-binding" evidence="1">
    <location>
        <begin position="8"/>
        <end position="156"/>
    </location>
</feature>
<protein>
    <recommendedName>
        <fullName evidence="1">Mycothiol-dependent maleylpyruvate isomerase metal-binding domain-containing protein</fullName>
    </recommendedName>
</protein>
<dbReference type="GO" id="GO:0046872">
    <property type="term" value="F:metal ion binding"/>
    <property type="evidence" value="ECO:0007669"/>
    <property type="project" value="InterPro"/>
</dbReference>
<organism evidence="2 3">
    <name type="scientific">Actinoplanes auranticolor</name>
    <dbReference type="NCBI Taxonomy" id="47988"/>
    <lineage>
        <taxon>Bacteria</taxon>
        <taxon>Bacillati</taxon>
        <taxon>Actinomycetota</taxon>
        <taxon>Actinomycetes</taxon>
        <taxon>Micromonosporales</taxon>
        <taxon>Micromonosporaceae</taxon>
        <taxon>Actinoplanes</taxon>
    </lineage>
</organism>
<accession>A0A919SMM7</accession>
<sequence>MDYRRTYRAAAVSFADLVSRLPADRWDGPGLADWSLRELVGHTVGSALRQVAPVLASPAASVTLGAPEDYWAFARSAPPELYAAATAASSTDARETGAWLGDDPAARVSELAGQATAALAAARDDDVVTTAAGGMRVRDWLPTRTFELVVHGTDIATAAGVTFAVPPDAVAEAVALAARIAAAVGDGELVLRALTGRAALPEKFSVV</sequence>
<dbReference type="NCBIfam" id="TIGR03083">
    <property type="entry name" value="maleylpyruvate isomerase family mycothiol-dependent enzyme"/>
    <property type="match status" value="1"/>
</dbReference>
<evidence type="ECO:0000313" key="2">
    <source>
        <dbReference type="EMBL" id="GIM73473.1"/>
    </source>
</evidence>
<evidence type="ECO:0000259" key="1">
    <source>
        <dbReference type="Pfam" id="PF11716"/>
    </source>
</evidence>
<dbReference type="InterPro" id="IPR034660">
    <property type="entry name" value="DinB/YfiT-like"/>
</dbReference>
<gene>
    <name evidence="2" type="ORF">Aau02nite_56210</name>
</gene>